<evidence type="ECO:0000313" key="6">
    <source>
        <dbReference type="Proteomes" id="UP000887567"/>
    </source>
</evidence>
<dbReference type="OrthoDB" id="2418081at2759"/>
<accession>A0A913XNJ7</accession>
<dbReference type="PANTHER" id="PTHR10655:SF17">
    <property type="entry name" value="LYSOPHOSPHOLIPASE-LIKE PROTEIN 1"/>
    <property type="match status" value="1"/>
</dbReference>
<evidence type="ECO:0000256" key="2">
    <source>
        <dbReference type="ARBA" id="ARBA00012423"/>
    </source>
</evidence>
<dbReference type="EC" id="3.1.2.22" evidence="2"/>
<sequence length="236" mass="27432">MALPKLQTFITRERFCKTGAVIFLHGEEGCAKTLKDRIKSFYYKNWDFEHVQVIYPQAPQIPYTIDKGQLKNVWFDRKDLNPTGPEMKDSLERSCSLVRQLVNDLVTSGTKRNRIVLGGIDLGAQLAMHVGYRYLPDIAGVFGLSTYLNPASSVFRHILKEKQEDKNKEFPRLFLCHDHDDKKTSLKWATLTAECFMDLDIDSEFHVYYAKDDNELSVYEIDHLKDWILTMVPEEF</sequence>
<dbReference type="InterPro" id="IPR029058">
    <property type="entry name" value="AB_hydrolase_fold"/>
</dbReference>
<dbReference type="GO" id="GO:0052689">
    <property type="term" value="F:carboxylic ester hydrolase activity"/>
    <property type="evidence" value="ECO:0007669"/>
    <property type="project" value="TreeGrafter"/>
</dbReference>
<dbReference type="KEGG" id="epa:110245282"/>
<keyword evidence="3" id="KW-0378">Hydrolase</keyword>
<dbReference type="AlphaFoldDB" id="A0A913XNJ7"/>
<dbReference type="InterPro" id="IPR050565">
    <property type="entry name" value="LYPA1-2/EST-like"/>
</dbReference>
<name>A0A913XNJ7_EXADI</name>
<evidence type="ECO:0000256" key="1">
    <source>
        <dbReference type="ARBA" id="ARBA00006499"/>
    </source>
</evidence>
<dbReference type="RefSeq" id="XP_020907201.1">
    <property type="nucleotide sequence ID" value="XM_021051542.2"/>
</dbReference>
<reference evidence="5" key="1">
    <citation type="submission" date="2022-11" db="UniProtKB">
        <authorList>
            <consortium name="EnsemblMetazoa"/>
        </authorList>
    </citation>
    <scope>IDENTIFICATION</scope>
</reference>
<evidence type="ECO:0000256" key="3">
    <source>
        <dbReference type="ARBA" id="ARBA00022801"/>
    </source>
</evidence>
<comment type="similarity">
    <text evidence="1">Belongs to the AB hydrolase superfamily. AB hydrolase 2 family.</text>
</comment>
<dbReference type="SUPFAM" id="SSF53474">
    <property type="entry name" value="alpha/beta-Hydrolases"/>
    <property type="match status" value="1"/>
</dbReference>
<dbReference type="Proteomes" id="UP000887567">
    <property type="component" value="Unplaced"/>
</dbReference>
<evidence type="ECO:0000313" key="5">
    <source>
        <dbReference type="EnsemblMetazoa" id="XP_020907201.1"/>
    </source>
</evidence>
<dbReference type="Pfam" id="PF02230">
    <property type="entry name" value="Abhydrolase_2"/>
    <property type="match status" value="1"/>
</dbReference>
<proteinExistence type="inferred from homology"/>
<keyword evidence="6" id="KW-1185">Reference proteome</keyword>
<feature type="domain" description="Phospholipase/carboxylesterase/thioesterase" evidence="4">
    <location>
        <begin position="15"/>
        <end position="209"/>
    </location>
</feature>
<dbReference type="EnsemblMetazoa" id="XM_021051542.2">
    <property type="protein sequence ID" value="XP_020907201.1"/>
    <property type="gene ID" value="LOC110245282"/>
</dbReference>
<protein>
    <recommendedName>
        <fullName evidence="2">palmitoyl-protein hydrolase</fullName>
        <ecNumber evidence="2">3.1.2.22</ecNumber>
    </recommendedName>
</protein>
<dbReference type="InterPro" id="IPR003140">
    <property type="entry name" value="PLipase/COase/thioEstase"/>
</dbReference>
<dbReference type="GO" id="GO:0008474">
    <property type="term" value="F:palmitoyl-(protein) hydrolase activity"/>
    <property type="evidence" value="ECO:0007669"/>
    <property type="project" value="UniProtKB-EC"/>
</dbReference>
<organism evidence="5 6">
    <name type="scientific">Exaiptasia diaphana</name>
    <name type="common">Tropical sea anemone</name>
    <name type="synonym">Aiptasia pulchella</name>
    <dbReference type="NCBI Taxonomy" id="2652724"/>
    <lineage>
        <taxon>Eukaryota</taxon>
        <taxon>Metazoa</taxon>
        <taxon>Cnidaria</taxon>
        <taxon>Anthozoa</taxon>
        <taxon>Hexacorallia</taxon>
        <taxon>Actiniaria</taxon>
        <taxon>Aiptasiidae</taxon>
        <taxon>Exaiptasia</taxon>
    </lineage>
</organism>
<dbReference type="GO" id="GO:0005737">
    <property type="term" value="C:cytoplasm"/>
    <property type="evidence" value="ECO:0007669"/>
    <property type="project" value="TreeGrafter"/>
</dbReference>
<dbReference type="Gene3D" id="3.40.50.1820">
    <property type="entry name" value="alpha/beta hydrolase"/>
    <property type="match status" value="1"/>
</dbReference>
<evidence type="ECO:0000259" key="4">
    <source>
        <dbReference type="Pfam" id="PF02230"/>
    </source>
</evidence>
<dbReference type="GeneID" id="110245282"/>
<dbReference type="PANTHER" id="PTHR10655">
    <property type="entry name" value="LYSOPHOSPHOLIPASE-RELATED"/>
    <property type="match status" value="1"/>
</dbReference>
<dbReference type="OMA" id="ISTVWFN"/>